<accession>A0ABU7DM34</accession>
<name>A0ABU7DM34_9TELE</name>
<protein>
    <submittedName>
        <fullName evidence="1">Uncharacterized protein</fullName>
    </submittedName>
</protein>
<sequence>MPRPPLTLRRTPGHYPRVPFGDQKVPQLISDMLTKCCTNRANSWKLSVHHVFTPCVVYMHTLLFLTHSLCLSASDMTLTPSPIPPSPSLSFVCQSVPMHSESDQVFHYSRFHPAFF</sequence>
<dbReference type="EMBL" id="JAHUTJ010032800">
    <property type="protein sequence ID" value="MED6276143.1"/>
    <property type="molecule type" value="Genomic_DNA"/>
</dbReference>
<comment type="caution">
    <text evidence="1">The sequence shown here is derived from an EMBL/GenBank/DDBJ whole genome shotgun (WGS) entry which is preliminary data.</text>
</comment>
<proteinExistence type="predicted"/>
<dbReference type="Proteomes" id="UP001352852">
    <property type="component" value="Unassembled WGS sequence"/>
</dbReference>
<keyword evidence="2" id="KW-1185">Reference proteome</keyword>
<reference evidence="1 2" key="1">
    <citation type="submission" date="2021-06" db="EMBL/GenBank/DDBJ databases">
        <authorList>
            <person name="Palmer J.M."/>
        </authorList>
    </citation>
    <scope>NUCLEOTIDE SEQUENCE [LARGE SCALE GENOMIC DNA]</scope>
    <source>
        <strain evidence="1 2">CL_MEX2019</strain>
        <tissue evidence="1">Muscle</tissue>
    </source>
</reference>
<evidence type="ECO:0000313" key="2">
    <source>
        <dbReference type="Proteomes" id="UP001352852"/>
    </source>
</evidence>
<organism evidence="1 2">
    <name type="scientific">Characodon lateralis</name>
    <dbReference type="NCBI Taxonomy" id="208331"/>
    <lineage>
        <taxon>Eukaryota</taxon>
        <taxon>Metazoa</taxon>
        <taxon>Chordata</taxon>
        <taxon>Craniata</taxon>
        <taxon>Vertebrata</taxon>
        <taxon>Euteleostomi</taxon>
        <taxon>Actinopterygii</taxon>
        <taxon>Neopterygii</taxon>
        <taxon>Teleostei</taxon>
        <taxon>Neoteleostei</taxon>
        <taxon>Acanthomorphata</taxon>
        <taxon>Ovalentaria</taxon>
        <taxon>Atherinomorphae</taxon>
        <taxon>Cyprinodontiformes</taxon>
        <taxon>Goodeidae</taxon>
        <taxon>Characodon</taxon>
    </lineage>
</organism>
<evidence type="ECO:0000313" key="1">
    <source>
        <dbReference type="EMBL" id="MED6276143.1"/>
    </source>
</evidence>
<gene>
    <name evidence="1" type="ORF">CHARACLAT_000284</name>
</gene>